<dbReference type="Proteomes" id="UP000483432">
    <property type="component" value="Unassembled WGS sequence"/>
</dbReference>
<evidence type="ECO:0000256" key="1">
    <source>
        <dbReference type="SAM" id="MobiDB-lite"/>
    </source>
</evidence>
<dbReference type="EMBL" id="JAAFGW010000241">
    <property type="protein sequence ID" value="NDP49281.1"/>
    <property type="molecule type" value="Genomic_DNA"/>
</dbReference>
<dbReference type="InterPro" id="IPR012902">
    <property type="entry name" value="N_methyl_site"/>
</dbReference>
<protein>
    <submittedName>
        <fullName evidence="3">Prepilin-type N-terminal cleavage/methylation domain-containing protein</fullName>
    </submittedName>
</protein>
<dbReference type="NCBIfam" id="TIGR02532">
    <property type="entry name" value="IV_pilin_GFxxxE"/>
    <property type="match status" value="1"/>
</dbReference>
<dbReference type="AlphaFoldDB" id="A0A7C9TAN6"/>
<feature type="region of interest" description="Disordered" evidence="1">
    <location>
        <begin position="177"/>
        <end position="203"/>
    </location>
</feature>
<dbReference type="PROSITE" id="PS00409">
    <property type="entry name" value="PROKAR_NTER_METHYL"/>
    <property type="match status" value="1"/>
</dbReference>
<keyword evidence="2" id="KW-0472">Membrane</keyword>
<name>A0A7C9TAN6_9PROT</name>
<evidence type="ECO:0000313" key="3">
    <source>
        <dbReference type="EMBL" id="NDP49281.1"/>
    </source>
</evidence>
<feature type="transmembrane region" description="Helical" evidence="2">
    <location>
        <begin position="6"/>
        <end position="28"/>
    </location>
</feature>
<gene>
    <name evidence="3" type="ORF">GZ085_13010</name>
</gene>
<sequence>MTSQRGFTLIEMAIVLVIITILIGGLAVPLSAQIQARRIAETNKTLEEAREAIIGYAMTHKTTTGNKPYLPCPDTNGDGIEETRTAHKCPQQIGFLPWVTLGAGAQDAWGNRLLYATNTDVSNDDPGFGNSVIPVPSWNQICSSHTCTTAIAADVPVVLVSHGSNGWGALNVNGNTLAAPSGQNEQENQDGDNRFVSRIPAKPGDPNGEFDDLLVWIPYYIIFPRVCPTGCL</sequence>
<dbReference type="Pfam" id="PF07963">
    <property type="entry name" value="N_methyl"/>
    <property type="match status" value="1"/>
</dbReference>
<reference evidence="3 4" key="1">
    <citation type="submission" date="2019-09" db="EMBL/GenBank/DDBJ databases">
        <title>H2 Metabolism Revealed by Metagenomic Analysis in Subglacial Sediment of East Antarctica.</title>
        <authorList>
            <person name="Yang Z."/>
            <person name="Zhang Y."/>
            <person name="Lv Y."/>
            <person name="Yan W."/>
            <person name="Xiao X."/>
            <person name="Sun B."/>
            <person name="Ma H."/>
        </authorList>
    </citation>
    <scope>NUCLEOTIDE SEQUENCE [LARGE SCALE GENOMIC DNA]</scope>
    <source>
        <strain evidence="3">Bin2_2</strain>
    </source>
</reference>
<keyword evidence="2" id="KW-0812">Transmembrane</keyword>
<keyword evidence="2" id="KW-1133">Transmembrane helix</keyword>
<evidence type="ECO:0000313" key="4">
    <source>
        <dbReference type="Proteomes" id="UP000483432"/>
    </source>
</evidence>
<accession>A0A7C9TAN6</accession>
<dbReference type="SUPFAM" id="SSF54523">
    <property type="entry name" value="Pili subunits"/>
    <property type="match status" value="1"/>
</dbReference>
<organism evidence="3 4">
    <name type="scientific">Sulfuriferula multivorans</name>
    <dbReference type="NCBI Taxonomy" id="1559896"/>
    <lineage>
        <taxon>Bacteria</taxon>
        <taxon>Pseudomonadati</taxon>
        <taxon>Pseudomonadota</taxon>
        <taxon>Betaproteobacteria</taxon>
        <taxon>Nitrosomonadales</taxon>
        <taxon>Sulfuricellaceae</taxon>
        <taxon>Sulfuriferula</taxon>
    </lineage>
</organism>
<comment type="caution">
    <text evidence="3">The sequence shown here is derived from an EMBL/GenBank/DDBJ whole genome shotgun (WGS) entry which is preliminary data.</text>
</comment>
<evidence type="ECO:0000256" key="2">
    <source>
        <dbReference type="SAM" id="Phobius"/>
    </source>
</evidence>
<feature type="compositionally biased region" description="Polar residues" evidence="1">
    <location>
        <begin position="177"/>
        <end position="186"/>
    </location>
</feature>
<dbReference type="Gene3D" id="3.30.700.10">
    <property type="entry name" value="Glycoprotein, Type 4 Pilin"/>
    <property type="match status" value="1"/>
</dbReference>
<proteinExistence type="predicted"/>
<dbReference type="InterPro" id="IPR045584">
    <property type="entry name" value="Pilin-like"/>
</dbReference>